<dbReference type="AlphaFoldDB" id="A0A383W1M6"/>
<dbReference type="Proteomes" id="UP000256970">
    <property type="component" value="Unassembled WGS sequence"/>
</dbReference>
<sequence>MLLQRCTGPIACAAAHGPEQPGLRSPPASTRASTTHSSRLRPASSTASASSTVAVSAPPSPPAPIHTTAYLQQTKQLVQVPVLSTSSLDDDEQQPDLSSNALVWALKKVDDQLNQVEQQPSELHQAIYQFTNGPVGQATSKGVQTAAKFTISATIETAKAAAPIGKWALQQGFKAAVGLVGAAKEQERQQKQRKQKDGK</sequence>
<feature type="region of interest" description="Disordered" evidence="1">
    <location>
        <begin position="1"/>
        <end position="66"/>
    </location>
</feature>
<evidence type="ECO:0008006" key="4">
    <source>
        <dbReference type="Google" id="ProtNLM"/>
    </source>
</evidence>
<evidence type="ECO:0000313" key="3">
    <source>
        <dbReference type="Proteomes" id="UP000256970"/>
    </source>
</evidence>
<feature type="compositionally biased region" description="Low complexity" evidence="1">
    <location>
        <begin position="25"/>
        <end position="57"/>
    </location>
</feature>
<gene>
    <name evidence="2" type="ORF">BQ4739_LOCUS11719</name>
</gene>
<keyword evidence="3" id="KW-1185">Reference proteome</keyword>
<evidence type="ECO:0000256" key="1">
    <source>
        <dbReference type="SAM" id="MobiDB-lite"/>
    </source>
</evidence>
<proteinExistence type="predicted"/>
<reference evidence="2 3" key="1">
    <citation type="submission" date="2016-10" db="EMBL/GenBank/DDBJ databases">
        <authorList>
            <person name="Cai Z."/>
        </authorList>
    </citation>
    <scope>NUCLEOTIDE SEQUENCE [LARGE SCALE GENOMIC DNA]</scope>
</reference>
<evidence type="ECO:0000313" key="2">
    <source>
        <dbReference type="EMBL" id="SZX71585.1"/>
    </source>
</evidence>
<protein>
    <recommendedName>
        <fullName evidence="4">Senescence domain-containing protein</fullName>
    </recommendedName>
</protein>
<organism evidence="2 3">
    <name type="scientific">Tetradesmus obliquus</name>
    <name type="common">Green alga</name>
    <name type="synonym">Acutodesmus obliquus</name>
    <dbReference type="NCBI Taxonomy" id="3088"/>
    <lineage>
        <taxon>Eukaryota</taxon>
        <taxon>Viridiplantae</taxon>
        <taxon>Chlorophyta</taxon>
        <taxon>core chlorophytes</taxon>
        <taxon>Chlorophyceae</taxon>
        <taxon>CS clade</taxon>
        <taxon>Sphaeropleales</taxon>
        <taxon>Scenedesmaceae</taxon>
        <taxon>Tetradesmus</taxon>
    </lineage>
</organism>
<name>A0A383W1M6_TETOB</name>
<dbReference type="EMBL" id="FNXT01001062">
    <property type="protein sequence ID" value="SZX71585.1"/>
    <property type="molecule type" value="Genomic_DNA"/>
</dbReference>
<accession>A0A383W1M6</accession>